<protein>
    <submittedName>
        <fullName evidence="1">Uncharacterized protein</fullName>
    </submittedName>
</protein>
<proteinExistence type="predicted"/>
<dbReference type="AlphaFoldDB" id="A0A3P6EJS3"/>
<sequence length="51" mass="5430">MSRPPSAVDPSSGKLEVTPGTAFDRLVLASGSATPLSAKDGSHRWKNYLSW</sequence>
<reference evidence="1" key="1">
    <citation type="submission" date="2018-11" db="EMBL/GenBank/DDBJ databases">
        <authorList>
            <consortium name="Genoscope - CEA"/>
            <person name="William W."/>
        </authorList>
    </citation>
    <scope>NUCLEOTIDE SEQUENCE</scope>
</reference>
<dbReference type="EMBL" id="LR031877">
    <property type="protein sequence ID" value="VDD44843.1"/>
    <property type="molecule type" value="Genomic_DNA"/>
</dbReference>
<accession>A0A3P6EJS3</accession>
<organism evidence="1">
    <name type="scientific">Brassica oleracea</name>
    <name type="common">Wild cabbage</name>
    <dbReference type="NCBI Taxonomy" id="3712"/>
    <lineage>
        <taxon>Eukaryota</taxon>
        <taxon>Viridiplantae</taxon>
        <taxon>Streptophyta</taxon>
        <taxon>Embryophyta</taxon>
        <taxon>Tracheophyta</taxon>
        <taxon>Spermatophyta</taxon>
        <taxon>Magnoliopsida</taxon>
        <taxon>eudicotyledons</taxon>
        <taxon>Gunneridae</taxon>
        <taxon>Pentapetalae</taxon>
        <taxon>rosids</taxon>
        <taxon>malvids</taxon>
        <taxon>Brassicales</taxon>
        <taxon>Brassicaceae</taxon>
        <taxon>Brassiceae</taxon>
        <taxon>Brassica</taxon>
    </lineage>
</organism>
<gene>
    <name evidence="1" type="ORF">BOLC5T32390H</name>
</gene>
<evidence type="ECO:0000313" key="1">
    <source>
        <dbReference type="EMBL" id="VDD44843.1"/>
    </source>
</evidence>
<name>A0A3P6EJS3_BRAOL</name>